<gene>
    <name evidence="5" type="ORF">GCM10009560_46080</name>
</gene>
<dbReference type="SUPFAM" id="SSF52096">
    <property type="entry name" value="ClpP/crotonase"/>
    <property type="match status" value="1"/>
</dbReference>
<dbReference type="Gene3D" id="3.90.226.10">
    <property type="entry name" value="2-enoyl-CoA Hydratase, Chain A, domain 1"/>
    <property type="match status" value="1"/>
</dbReference>
<comment type="catalytic activity">
    <reaction evidence="3">
        <text>a (3S)-3-hydroxyacyl-CoA = a (2E)-enoyl-CoA + H2O</text>
        <dbReference type="Rhea" id="RHEA:16105"/>
        <dbReference type="ChEBI" id="CHEBI:15377"/>
        <dbReference type="ChEBI" id="CHEBI:57318"/>
        <dbReference type="ChEBI" id="CHEBI:58856"/>
        <dbReference type="EC" id="4.2.1.17"/>
    </reaction>
</comment>
<evidence type="ECO:0000256" key="3">
    <source>
        <dbReference type="ARBA" id="ARBA00023709"/>
    </source>
</evidence>
<dbReference type="Gene3D" id="1.10.12.10">
    <property type="entry name" value="Lyase 2-enoyl-coa Hydratase, Chain A, domain 2"/>
    <property type="match status" value="1"/>
</dbReference>
<dbReference type="PANTHER" id="PTHR11941">
    <property type="entry name" value="ENOYL-COA HYDRATASE-RELATED"/>
    <property type="match status" value="1"/>
</dbReference>
<sequence length="261" mass="27753">MSEDRPLLLTRDGPLAVLTLDSPPANLFDSAMVRAWSAAVERLTARPPRGLLIRAEGPVVSAGVDVTLFRDLPAEEAAAFWAGQLATVRALERLPCPVVFAAHSLTLTAAFEIALACDLVVATRSARFGLVERRIAFTPAMGGTQRLAARAGTARAAELVLSGELYRGERLAEWGVVNALLPVATFHDDARAYAARLAEGPTRAHAATKRVLREFGDGGVEAADRVLPELAGELAATTDHRRAVAAFIASGPEHETVYDGR</sequence>
<evidence type="ECO:0000256" key="4">
    <source>
        <dbReference type="ARBA" id="ARBA00023717"/>
    </source>
</evidence>
<proteinExistence type="inferred from homology"/>
<organism evidence="5 6">
    <name type="scientific">Nonomuraea longicatena</name>
    <dbReference type="NCBI Taxonomy" id="83682"/>
    <lineage>
        <taxon>Bacteria</taxon>
        <taxon>Bacillati</taxon>
        <taxon>Actinomycetota</taxon>
        <taxon>Actinomycetes</taxon>
        <taxon>Streptosporangiales</taxon>
        <taxon>Streptosporangiaceae</taxon>
        <taxon>Nonomuraea</taxon>
    </lineage>
</organism>
<comment type="similarity">
    <text evidence="1">Belongs to the enoyl-CoA hydratase/isomerase family.</text>
</comment>
<dbReference type="PANTHER" id="PTHR11941:SF54">
    <property type="entry name" value="ENOYL-COA HYDRATASE, MITOCHONDRIAL"/>
    <property type="match status" value="1"/>
</dbReference>
<dbReference type="InterPro" id="IPR001753">
    <property type="entry name" value="Enoyl-CoA_hydra/iso"/>
</dbReference>
<dbReference type="CDD" id="cd06558">
    <property type="entry name" value="crotonase-like"/>
    <property type="match status" value="1"/>
</dbReference>
<accession>A0ABN1Q413</accession>
<dbReference type="InterPro" id="IPR029045">
    <property type="entry name" value="ClpP/crotonase-like_dom_sf"/>
</dbReference>
<dbReference type="InterPro" id="IPR014748">
    <property type="entry name" value="Enoyl-CoA_hydra_C"/>
</dbReference>
<dbReference type="Proteomes" id="UP001501578">
    <property type="component" value="Unassembled WGS sequence"/>
</dbReference>
<keyword evidence="2" id="KW-0456">Lyase</keyword>
<evidence type="ECO:0000313" key="5">
    <source>
        <dbReference type="EMBL" id="GAA0937010.1"/>
    </source>
</evidence>
<keyword evidence="6" id="KW-1185">Reference proteome</keyword>
<dbReference type="Pfam" id="PF00378">
    <property type="entry name" value="ECH_1"/>
    <property type="match status" value="1"/>
</dbReference>
<evidence type="ECO:0000256" key="2">
    <source>
        <dbReference type="ARBA" id="ARBA00023239"/>
    </source>
</evidence>
<dbReference type="RefSeq" id="WP_343952026.1">
    <property type="nucleotide sequence ID" value="NZ_BAAAHQ010000023.1"/>
</dbReference>
<name>A0ABN1Q413_9ACTN</name>
<dbReference type="EMBL" id="BAAAHQ010000023">
    <property type="protein sequence ID" value="GAA0937010.1"/>
    <property type="molecule type" value="Genomic_DNA"/>
</dbReference>
<reference evidence="5 6" key="1">
    <citation type="journal article" date="2019" name="Int. J. Syst. Evol. Microbiol.">
        <title>The Global Catalogue of Microorganisms (GCM) 10K type strain sequencing project: providing services to taxonomists for standard genome sequencing and annotation.</title>
        <authorList>
            <consortium name="The Broad Institute Genomics Platform"/>
            <consortium name="The Broad Institute Genome Sequencing Center for Infectious Disease"/>
            <person name="Wu L."/>
            <person name="Ma J."/>
        </authorList>
    </citation>
    <scope>NUCLEOTIDE SEQUENCE [LARGE SCALE GENOMIC DNA]</scope>
    <source>
        <strain evidence="5 6">JCM 11136</strain>
    </source>
</reference>
<comment type="catalytic activity">
    <reaction evidence="4">
        <text>a 4-saturated-(3S)-3-hydroxyacyl-CoA = a (3E)-enoyl-CoA + H2O</text>
        <dbReference type="Rhea" id="RHEA:20724"/>
        <dbReference type="ChEBI" id="CHEBI:15377"/>
        <dbReference type="ChEBI" id="CHEBI:58521"/>
        <dbReference type="ChEBI" id="CHEBI:137480"/>
        <dbReference type="EC" id="4.2.1.17"/>
    </reaction>
</comment>
<comment type="caution">
    <text evidence="5">The sequence shown here is derived from an EMBL/GenBank/DDBJ whole genome shotgun (WGS) entry which is preliminary data.</text>
</comment>
<evidence type="ECO:0000313" key="6">
    <source>
        <dbReference type="Proteomes" id="UP001501578"/>
    </source>
</evidence>
<evidence type="ECO:0000256" key="1">
    <source>
        <dbReference type="ARBA" id="ARBA00005254"/>
    </source>
</evidence>
<protein>
    <submittedName>
        <fullName evidence="5">Enoyl-CoA hydratase/isomerase family protein</fullName>
    </submittedName>
</protein>